<dbReference type="EMBL" id="UINC01010322">
    <property type="protein sequence ID" value="SVA45967.1"/>
    <property type="molecule type" value="Genomic_DNA"/>
</dbReference>
<dbReference type="InterPro" id="IPR029026">
    <property type="entry name" value="tRNA_m1G_MTases_N"/>
</dbReference>
<evidence type="ECO:0000256" key="4">
    <source>
        <dbReference type="ARBA" id="ARBA00022691"/>
    </source>
</evidence>
<dbReference type="InterPro" id="IPR004384">
    <property type="entry name" value="RNA_MeTrfase_TrmJ/LasT"/>
</dbReference>
<evidence type="ECO:0000256" key="2">
    <source>
        <dbReference type="ARBA" id="ARBA00022603"/>
    </source>
</evidence>
<dbReference type="SUPFAM" id="SSF75217">
    <property type="entry name" value="alpha/beta knot"/>
    <property type="match status" value="1"/>
</dbReference>
<evidence type="ECO:0000256" key="1">
    <source>
        <dbReference type="ARBA" id="ARBA00007228"/>
    </source>
</evidence>
<dbReference type="GO" id="GO:0005829">
    <property type="term" value="C:cytosol"/>
    <property type="evidence" value="ECO:0007669"/>
    <property type="project" value="TreeGrafter"/>
</dbReference>
<feature type="domain" description="tRNA/rRNA methyltransferase SpoU type" evidence="5">
    <location>
        <begin position="16"/>
        <end position="167"/>
    </location>
</feature>
<dbReference type="CDD" id="cd18093">
    <property type="entry name" value="SpoU-like_TrmJ"/>
    <property type="match status" value="1"/>
</dbReference>
<name>A0A381W251_9ZZZZ</name>
<dbReference type="GO" id="GO:0003723">
    <property type="term" value="F:RNA binding"/>
    <property type="evidence" value="ECO:0007669"/>
    <property type="project" value="InterPro"/>
</dbReference>
<dbReference type="PANTHER" id="PTHR42786">
    <property type="entry name" value="TRNA/RRNA METHYLTRANSFERASE"/>
    <property type="match status" value="1"/>
</dbReference>
<sequence>MGKRQDVPHPQFSEHLCIVLINPMHDGNIGAVARSMLNFGIRDLRIVGKQKPWSEEVRNRAKNAQIVLNDATLYASFDEAVSDCSVVVGTSGKREGGNKTELRHFVMPEELPSLLDGIEGRVALVFGPEDKGLVNDQLRACDLLVTIPSWEGYPILNLSHAVAILCYAWFDNSTEDAMPNTEERLISPELRSRLRSEVNRLVTSMPTKNHRRRGIEDTLFRVIMRGLPKEDEIHRLLAVVTEAADAFERNSPKD</sequence>
<evidence type="ECO:0000256" key="3">
    <source>
        <dbReference type="ARBA" id="ARBA00022679"/>
    </source>
</evidence>
<dbReference type="InterPro" id="IPR029028">
    <property type="entry name" value="Alpha/beta_knot_MTases"/>
</dbReference>
<keyword evidence="2" id="KW-0489">Methyltransferase</keyword>
<dbReference type="NCBIfam" id="TIGR00050">
    <property type="entry name" value="rRNA_methyl_1"/>
    <property type="match status" value="1"/>
</dbReference>
<dbReference type="Pfam" id="PF00588">
    <property type="entry name" value="SpoU_methylase"/>
    <property type="match status" value="1"/>
</dbReference>
<dbReference type="InterPro" id="IPR001537">
    <property type="entry name" value="SpoU_MeTrfase"/>
</dbReference>
<dbReference type="GO" id="GO:0008173">
    <property type="term" value="F:RNA methyltransferase activity"/>
    <property type="evidence" value="ECO:0007669"/>
    <property type="project" value="InterPro"/>
</dbReference>
<gene>
    <name evidence="6" type="ORF">METZ01_LOCUS98821</name>
</gene>
<dbReference type="PIRSF" id="PIRSF004808">
    <property type="entry name" value="LasT"/>
    <property type="match status" value="1"/>
</dbReference>
<dbReference type="Gene3D" id="3.40.1280.10">
    <property type="match status" value="1"/>
</dbReference>
<dbReference type="PANTHER" id="PTHR42786:SF2">
    <property type="entry name" value="TRNA (CYTIDINE_URIDINE-2'-O-)-METHYLTRANSFERASE TRMJ"/>
    <property type="match status" value="1"/>
</dbReference>
<evidence type="ECO:0000259" key="5">
    <source>
        <dbReference type="Pfam" id="PF00588"/>
    </source>
</evidence>
<reference evidence="6" key="1">
    <citation type="submission" date="2018-05" db="EMBL/GenBank/DDBJ databases">
        <authorList>
            <person name="Lanie J.A."/>
            <person name="Ng W.-L."/>
            <person name="Kazmierczak K.M."/>
            <person name="Andrzejewski T.M."/>
            <person name="Davidsen T.M."/>
            <person name="Wayne K.J."/>
            <person name="Tettelin H."/>
            <person name="Glass J.I."/>
            <person name="Rusch D."/>
            <person name="Podicherti R."/>
            <person name="Tsui H.-C.T."/>
            <person name="Winkler M.E."/>
        </authorList>
    </citation>
    <scope>NUCLEOTIDE SEQUENCE</scope>
</reference>
<protein>
    <recommendedName>
        <fullName evidence="5">tRNA/rRNA methyltransferase SpoU type domain-containing protein</fullName>
    </recommendedName>
</protein>
<accession>A0A381W251</accession>
<dbReference type="AlphaFoldDB" id="A0A381W251"/>
<proteinExistence type="inferred from homology"/>
<keyword evidence="4" id="KW-0949">S-adenosyl-L-methionine</keyword>
<evidence type="ECO:0000313" key="6">
    <source>
        <dbReference type="EMBL" id="SVA45967.1"/>
    </source>
</evidence>
<organism evidence="6">
    <name type="scientific">marine metagenome</name>
    <dbReference type="NCBI Taxonomy" id="408172"/>
    <lineage>
        <taxon>unclassified sequences</taxon>
        <taxon>metagenomes</taxon>
        <taxon>ecological metagenomes</taxon>
    </lineage>
</organism>
<comment type="similarity">
    <text evidence="1">Belongs to the class IV-like SAM-binding methyltransferase superfamily. RNA methyltransferase TrmH family.</text>
</comment>
<dbReference type="GO" id="GO:0002128">
    <property type="term" value="P:tRNA nucleoside ribose methylation"/>
    <property type="evidence" value="ECO:0007669"/>
    <property type="project" value="TreeGrafter"/>
</dbReference>
<keyword evidence="3" id="KW-0808">Transferase</keyword>